<feature type="compositionally biased region" description="Pro residues" evidence="5">
    <location>
        <begin position="783"/>
        <end position="826"/>
    </location>
</feature>
<dbReference type="FunFam" id="1.20.58.2220:FF:000020">
    <property type="entry name" value="Formin-like protein"/>
    <property type="match status" value="1"/>
</dbReference>
<dbReference type="PANTHER" id="PTHR45733:SF17">
    <property type="entry name" value="FORMIN-LIKE PROTEIN 14"/>
    <property type="match status" value="1"/>
</dbReference>
<dbReference type="Gene3D" id="2.60.40.1110">
    <property type="match status" value="1"/>
</dbReference>
<keyword evidence="9" id="KW-1185">Reference proteome</keyword>
<feature type="compositionally biased region" description="Pro residues" evidence="5">
    <location>
        <begin position="551"/>
        <end position="562"/>
    </location>
</feature>
<dbReference type="Gene3D" id="1.20.58.2220">
    <property type="entry name" value="Formin, FH2 domain"/>
    <property type="match status" value="1"/>
</dbReference>
<dbReference type="InterPro" id="IPR035892">
    <property type="entry name" value="C2_domain_sf"/>
</dbReference>
<reference evidence="8" key="1">
    <citation type="submission" date="2022-07" db="EMBL/GenBank/DDBJ databases">
        <authorList>
            <person name="Macas J."/>
            <person name="Novak P."/>
            <person name="Neumann P."/>
        </authorList>
    </citation>
    <scope>NUCLEOTIDE SEQUENCE</scope>
</reference>
<feature type="compositionally biased region" description="Pro residues" evidence="5">
    <location>
        <begin position="694"/>
        <end position="717"/>
    </location>
</feature>
<keyword evidence="4" id="KW-0175">Coiled coil</keyword>
<dbReference type="InterPro" id="IPR051144">
    <property type="entry name" value="Formin_homology_domain"/>
</dbReference>
<dbReference type="SMART" id="SM00498">
    <property type="entry name" value="FH2"/>
    <property type="match status" value="1"/>
</dbReference>
<dbReference type="OrthoDB" id="1668162at2759"/>
<evidence type="ECO:0000313" key="8">
    <source>
        <dbReference type="EMBL" id="CAH9077555.1"/>
    </source>
</evidence>
<evidence type="ECO:0000256" key="4">
    <source>
        <dbReference type="SAM" id="Coils"/>
    </source>
</evidence>
<feature type="domain" description="FH2" evidence="7">
    <location>
        <begin position="861"/>
        <end position="1260"/>
    </location>
</feature>
<feature type="compositionally biased region" description="Pro residues" evidence="5">
    <location>
        <begin position="656"/>
        <end position="666"/>
    </location>
</feature>
<feature type="coiled-coil region" evidence="4">
    <location>
        <begin position="1141"/>
        <end position="1168"/>
    </location>
</feature>
<dbReference type="EMBL" id="CAMAPE010000010">
    <property type="protein sequence ID" value="CAH9077555.1"/>
    <property type="molecule type" value="Genomic_DNA"/>
</dbReference>
<dbReference type="Gene3D" id="3.90.190.10">
    <property type="entry name" value="Protein tyrosine phosphatase superfamily"/>
    <property type="match status" value="1"/>
</dbReference>
<evidence type="ECO:0000256" key="5">
    <source>
        <dbReference type="SAM" id="MobiDB-lite"/>
    </source>
</evidence>
<sequence length="1286" mass="141125">MTLLSRFFYRRPPDGLLELDDKVYVLDSCFSTDVLPEETYQLYLHNIITDLHEEFPESSFLAFNFREGEKKSQFAANLCKYDVTVMDYPRQYEGCPVLPLSLIHHFLHVCESWLSLGNQQNVILLHCERGGWPVLAFVLASFMIFKKLHSGEKKILEMVYREAPKGLLQLLSPLNPFPSQLRYLQYLSRRNISPQWPPPERALSLDCLILRAIPKFDSKKGCRPMIRIFGRNLLSKDGLSTQMLYSMSKKGKGLKHYRQKDSDVIKIDVQCLVQGDVVLECVHLEMETEREVMMFRVMFNTAFIRSNILMLSSDNLDILWDSKGRYPKGFRAEILFGDVESIPPPRAPTVVLNGEEKGGLPIEAFSMVQELFGGIEWVDSGSNNDDATLWFLKQLSVLNDLKDLSMLQNRISEYSSPFDSEEETNAPSIADSFDDHLSEDFSIAKIPEDPKQDFVEPPCPLLENNKQSDLSIGPDRSKTGQDHDRQACSLPLTSPPSLPLSTDTNIITSKSLVPPPPPSPPLYDFPSKEASSPPPPPFISCSKECSATMQPSPPPPPSPPPAFSSKEVFGPNAVENKCILSAVPPPPPPPPPSYISPNCRPPPPSPSPKVSLPLPLPSSTLPVSSKQPPPPPPPLSFFTEGLPQPPPPHISIKVNLPPPPPPPPPVSSKNTLSPPPPLPPTPPPLPPFSSTSTMPPPPPLPPSTSKRPPPPPPPPPHVSSMPIKSSPLPPAPPPPPPAGGFRHGSNPPAPPPPPNLPGAPPPPPPPPKLPGAHPPPPKHHGAPPRPPPPELPGAPPPPPPPKLPGAPPPQKLPGAPPPPPKPPGAPPGGKGSSAPPPPPSSTARGRGSIGSTNGKSRPAIGSTIPPKKASLKPLHWVKVTRALQGSLWADTQKQENQSRAPEIDITELENLFSVASASDGINKVGGRRGSKINKPEKVQLVEHRRAYNCEIMLTKIKIPLSDMINAILALDSSALDIDQVENLIKFCPTKEEMETLRNYTGNREMLGKCEQFFSELMRVPRVESKLRVFAFTITFSNQVKDLRTNLNIINDTAREVKESGKLRQIMQTILTLGNALNQGTARGSAVGFKLDSLLKLSDTRAKNNKMTLMHYLCKLLAEKMPDLLDYGKDLVHLEAAAKIQLKSLAEEMQAVSKGLEKVEQELTASENDGAISFGFQKVLKSFLNTAEADVRTLITLYSEVGRNADSLSLYFGEDPARCPFEQVTQTLAIFTKMFNKSRDENAQLADAERKKLEKEALKEQAASKKEADADRDLLRQINNTRIQRSS</sequence>
<feature type="compositionally biased region" description="Pro residues" evidence="5">
    <location>
        <begin position="583"/>
        <end position="607"/>
    </location>
</feature>
<evidence type="ECO:0000259" key="6">
    <source>
        <dbReference type="PROSITE" id="PS51182"/>
    </source>
</evidence>
<dbReference type="InterPro" id="IPR029021">
    <property type="entry name" value="Prot-tyrosine_phosphatase-like"/>
</dbReference>
<evidence type="ECO:0000313" key="9">
    <source>
        <dbReference type="Proteomes" id="UP001152484"/>
    </source>
</evidence>
<dbReference type="PRINTS" id="PR01217">
    <property type="entry name" value="PRICHEXTENSN"/>
</dbReference>
<feature type="compositionally biased region" description="Pro residues" evidence="5">
    <location>
        <begin position="513"/>
        <end position="523"/>
    </location>
</feature>
<comment type="caution">
    <text evidence="8">The sequence shown here is derived from an EMBL/GenBank/DDBJ whole genome shotgun (WGS) entry which is preliminary data.</text>
</comment>
<dbReference type="PROSITE" id="PS51182">
    <property type="entry name" value="C2_TENSIN"/>
    <property type="match status" value="1"/>
</dbReference>
<accession>A0A9P0YUQ5</accession>
<dbReference type="Pfam" id="PF10409">
    <property type="entry name" value="PTEN_C2"/>
    <property type="match status" value="1"/>
</dbReference>
<feature type="compositionally biased region" description="Low complexity" evidence="5">
    <location>
        <begin position="608"/>
        <end position="625"/>
    </location>
</feature>
<name>A0A9P0YUQ5_CUSEU</name>
<evidence type="ECO:0000256" key="2">
    <source>
        <dbReference type="ARBA" id="ARBA00022912"/>
    </source>
</evidence>
<dbReference type="GO" id="GO:0004721">
    <property type="term" value="F:phosphoprotein phosphatase activity"/>
    <property type="evidence" value="ECO:0007669"/>
    <property type="project" value="UniProtKB-KW"/>
</dbReference>
<evidence type="ECO:0000256" key="3">
    <source>
        <dbReference type="RuleBase" id="RU361260"/>
    </source>
</evidence>
<dbReference type="InterPro" id="IPR014020">
    <property type="entry name" value="Tensin_C2-dom"/>
</dbReference>
<organism evidence="8 9">
    <name type="scientific">Cuscuta europaea</name>
    <name type="common">European dodder</name>
    <dbReference type="NCBI Taxonomy" id="41803"/>
    <lineage>
        <taxon>Eukaryota</taxon>
        <taxon>Viridiplantae</taxon>
        <taxon>Streptophyta</taxon>
        <taxon>Embryophyta</taxon>
        <taxon>Tracheophyta</taxon>
        <taxon>Spermatophyta</taxon>
        <taxon>Magnoliopsida</taxon>
        <taxon>eudicotyledons</taxon>
        <taxon>Gunneridae</taxon>
        <taxon>Pentapetalae</taxon>
        <taxon>asterids</taxon>
        <taxon>lamiids</taxon>
        <taxon>Solanales</taxon>
        <taxon>Convolvulaceae</taxon>
        <taxon>Cuscuteae</taxon>
        <taxon>Cuscuta</taxon>
        <taxon>Cuscuta subgen. Cuscuta</taxon>
    </lineage>
</organism>
<protein>
    <recommendedName>
        <fullName evidence="3">Formin-like protein</fullName>
    </recommendedName>
</protein>
<dbReference type="InterPro" id="IPR015425">
    <property type="entry name" value="FH2_Formin"/>
</dbReference>
<feature type="region of interest" description="Disordered" evidence="5">
    <location>
        <begin position="446"/>
        <end position="867"/>
    </location>
</feature>
<feature type="compositionally biased region" description="Basic and acidic residues" evidence="5">
    <location>
        <begin position="475"/>
        <end position="486"/>
    </location>
</feature>
<dbReference type="SMART" id="SM01326">
    <property type="entry name" value="PTEN_C2"/>
    <property type="match status" value="1"/>
</dbReference>
<evidence type="ECO:0000256" key="1">
    <source>
        <dbReference type="ARBA" id="ARBA00006468"/>
    </source>
</evidence>
<feature type="domain" description="C2 tensin-type" evidence="6">
    <location>
        <begin position="200"/>
        <end position="339"/>
    </location>
</feature>
<feature type="compositionally biased region" description="Basic and acidic residues" evidence="5">
    <location>
        <begin position="1255"/>
        <end position="1274"/>
    </location>
</feature>
<feature type="compositionally biased region" description="Pro residues" evidence="5">
    <location>
        <begin position="747"/>
        <end position="775"/>
    </location>
</feature>
<dbReference type="PANTHER" id="PTHR45733">
    <property type="entry name" value="FORMIN-J"/>
    <property type="match status" value="1"/>
</dbReference>
<comment type="similarity">
    <text evidence="1">Belongs to the formin-like family. Class-II subfamily.</text>
</comment>
<proteinExistence type="inferred from homology"/>
<feature type="compositionally biased region" description="Polar residues" evidence="5">
    <location>
        <begin position="1276"/>
        <end position="1286"/>
    </location>
</feature>
<dbReference type="Pfam" id="PF02181">
    <property type="entry name" value="FH2"/>
    <property type="match status" value="1"/>
</dbReference>
<keyword evidence="2" id="KW-0378">Hydrolase</keyword>
<dbReference type="PROSITE" id="PS51444">
    <property type="entry name" value="FH2"/>
    <property type="match status" value="1"/>
</dbReference>
<keyword evidence="2" id="KW-0904">Protein phosphatase</keyword>
<dbReference type="InterPro" id="IPR042201">
    <property type="entry name" value="FH2_Formin_sf"/>
</dbReference>
<feature type="compositionally biased region" description="Pro residues" evidence="5">
    <location>
        <begin position="727"/>
        <end position="738"/>
    </location>
</feature>
<gene>
    <name evidence="8" type="ORF">CEURO_LOCUS6360</name>
</gene>
<dbReference type="Proteomes" id="UP001152484">
    <property type="component" value="Unassembled WGS sequence"/>
</dbReference>
<feature type="region of interest" description="Disordered" evidence="5">
    <location>
        <begin position="1255"/>
        <end position="1286"/>
    </location>
</feature>
<dbReference type="SUPFAM" id="SSF52799">
    <property type="entry name" value="(Phosphotyrosine protein) phosphatases II"/>
    <property type="match status" value="1"/>
</dbReference>
<dbReference type="SUPFAM" id="SSF101447">
    <property type="entry name" value="Formin homology 2 domain (FH2 domain)"/>
    <property type="match status" value="1"/>
</dbReference>
<evidence type="ECO:0000259" key="7">
    <source>
        <dbReference type="PROSITE" id="PS51444"/>
    </source>
</evidence>
<dbReference type="SUPFAM" id="SSF49562">
    <property type="entry name" value="C2 domain (Calcium/lipid-binding domain, CaLB)"/>
    <property type="match status" value="1"/>
</dbReference>
<feature type="compositionally biased region" description="Pro residues" evidence="5">
    <location>
        <begin position="673"/>
        <end position="687"/>
    </location>
</feature>